<comment type="caution">
    <text evidence="3">The sequence shown here is derived from an EMBL/GenBank/DDBJ whole genome shotgun (WGS) entry which is preliminary data.</text>
</comment>
<organism evidence="3 4">
    <name type="scientific">Persicirhabdus sediminis</name>
    <dbReference type="NCBI Taxonomy" id="454144"/>
    <lineage>
        <taxon>Bacteria</taxon>
        <taxon>Pseudomonadati</taxon>
        <taxon>Verrucomicrobiota</taxon>
        <taxon>Verrucomicrobiia</taxon>
        <taxon>Verrucomicrobiales</taxon>
        <taxon>Verrucomicrobiaceae</taxon>
        <taxon>Persicirhabdus</taxon>
    </lineage>
</organism>
<feature type="chain" id="PRO_5035268841" evidence="2">
    <location>
        <begin position="21"/>
        <end position="215"/>
    </location>
</feature>
<dbReference type="SUPFAM" id="SSF89392">
    <property type="entry name" value="Prokaryotic lipoproteins and lipoprotein localization factors"/>
    <property type="match status" value="1"/>
</dbReference>
<evidence type="ECO:0000256" key="1">
    <source>
        <dbReference type="ARBA" id="ARBA00022729"/>
    </source>
</evidence>
<accession>A0A8J7SHR4</accession>
<dbReference type="InterPro" id="IPR004564">
    <property type="entry name" value="OM_lipoprot_carrier_LolA-like"/>
</dbReference>
<sequence length="215" mass="24468">MKLFSHIAIGWLATISLSLASPVDTAPLENWLAEQAQIKTGEINITLEKYDSKGLLVTSQPCRAWVDRPEFFRWDIGSPVNKQIIRNPEGFMVIDQTAKSFQILSKESKLSQKYSILWQSIPDDIEHLNKYFNVVSSSQSGNVYTVTLQPNSSALRKSIPWIIVYLDRNANDLLAIEFHKKDKSSLRAHFRSSKHSSNLSETLFLPKLDGFDIKK</sequence>
<evidence type="ECO:0000256" key="2">
    <source>
        <dbReference type="SAM" id="SignalP"/>
    </source>
</evidence>
<dbReference type="CDD" id="cd16325">
    <property type="entry name" value="LolA"/>
    <property type="match status" value="1"/>
</dbReference>
<dbReference type="Proteomes" id="UP000624703">
    <property type="component" value="Unassembled WGS sequence"/>
</dbReference>
<protein>
    <submittedName>
        <fullName evidence="3">Outer membrane lipoprotein carrier protein LolA</fullName>
    </submittedName>
</protein>
<evidence type="ECO:0000313" key="4">
    <source>
        <dbReference type="Proteomes" id="UP000624703"/>
    </source>
</evidence>
<dbReference type="Gene3D" id="2.50.20.10">
    <property type="entry name" value="Lipoprotein localisation LolA/LolB/LppX"/>
    <property type="match status" value="1"/>
</dbReference>
<name>A0A8J7SHR4_9BACT</name>
<dbReference type="InterPro" id="IPR029046">
    <property type="entry name" value="LolA/LolB/LppX"/>
</dbReference>
<evidence type="ECO:0000313" key="3">
    <source>
        <dbReference type="EMBL" id="MBK1789971.1"/>
    </source>
</evidence>
<keyword evidence="1 2" id="KW-0732">Signal</keyword>
<reference evidence="3" key="1">
    <citation type="submission" date="2021-01" db="EMBL/GenBank/DDBJ databases">
        <title>Modified the classification status of verrucomicrobia.</title>
        <authorList>
            <person name="Feng X."/>
        </authorList>
    </citation>
    <scope>NUCLEOTIDE SEQUENCE</scope>
    <source>
        <strain evidence="3">_KCTC 22039</strain>
    </source>
</reference>
<proteinExistence type="predicted"/>
<dbReference type="Pfam" id="PF03548">
    <property type="entry name" value="LolA"/>
    <property type="match status" value="1"/>
</dbReference>
<dbReference type="RefSeq" id="WP_200310005.1">
    <property type="nucleotide sequence ID" value="NZ_JAENIM010000009.1"/>
</dbReference>
<keyword evidence="3" id="KW-0449">Lipoprotein</keyword>
<keyword evidence="4" id="KW-1185">Reference proteome</keyword>
<feature type="signal peptide" evidence="2">
    <location>
        <begin position="1"/>
        <end position="20"/>
    </location>
</feature>
<dbReference type="AlphaFoldDB" id="A0A8J7SHR4"/>
<dbReference type="EMBL" id="JAENIM010000009">
    <property type="protein sequence ID" value="MBK1789971.1"/>
    <property type="molecule type" value="Genomic_DNA"/>
</dbReference>
<gene>
    <name evidence="3" type="ORF">JIN82_02245</name>
</gene>